<feature type="compositionally biased region" description="Basic and acidic residues" evidence="1">
    <location>
        <begin position="195"/>
        <end position="210"/>
    </location>
</feature>
<feature type="transmembrane region" description="Helical" evidence="2">
    <location>
        <begin position="56"/>
        <end position="75"/>
    </location>
</feature>
<name>A0A3G2R4P7_9FIRM</name>
<sequence>MPVGVILLLVIAVLIYFGLLHRVLDRMHMSDKVAFVFIGAMILGTFLPNIPLSPGLSINLGGGVVPIVVAIYLIATSDTGLEKMRAIAASIITGIVIYTAGRLLPAEPGTMFIDPMIAFSILAGIVAYIFGRSRRGAFIAGIFGVVISDIIYALGVTTRPIGTVIGGAGVFDAAIIAGVIGVALCEIVGETRERLQGGTAKADKKPRENPEMASMLVKDEENSSKEGEYSNDEGNN</sequence>
<keyword evidence="4" id="KW-1185">Reference proteome</keyword>
<keyword evidence="2" id="KW-1133">Transmembrane helix</keyword>
<evidence type="ECO:0000313" key="4">
    <source>
        <dbReference type="Proteomes" id="UP000280960"/>
    </source>
</evidence>
<evidence type="ECO:0000256" key="1">
    <source>
        <dbReference type="SAM" id="MobiDB-lite"/>
    </source>
</evidence>
<feature type="transmembrane region" description="Helical" evidence="2">
    <location>
        <begin position="161"/>
        <end position="185"/>
    </location>
</feature>
<dbReference type="InterPro" id="IPR011672">
    <property type="entry name" value="DUF1614"/>
</dbReference>
<feature type="region of interest" description="Disordered" evidence="1">
    <location>
        <begin position="195"/>
        <end position="236"/>
    </location>
</feature>
<gene>
    <name evidence="3" type="ORF">D2962_06830</name>
</gene>
<evidence type="ECO:0000313" key="3">
    <source>
        <dbReference type="EMBL" id="AYO30372.1"/>
    </source>
</evidence>
<feature type="transmembrane region" description="Helical" evidence="2">
    <location>
        <begin position="33"/>
        <end position="50"/>
    </location>
</feature>
<feature type="transmembrane region" description="Helical" evidence="2">
    <location>
        <begin position="6"/>
        <end position="24"/>
    </location>
</feature>
<feature type="transmembrane region" description="Helical" evidence="2">
    <location>
        <begin position="137"/>
        <end position="155"/>
    </location>
</feature>
<keyword evidence="2" id="KW-0472">Membrane</keyword>
<dbReference type="KEGG" id="bacg:D2962_06830"/>
<evidence type="ECO:0000256" key="2">
    <source>
        <dbReference type="SAM" id="Phobius"/>
    </source>
</evidence>
<dbReference type="Pfam" id="PF07758">
    <property type="entry name" value="DUF1614"/>
    <property type="match status" value="1"/>
</dbReference>
<dbReference type="AlphaFoldDB" id="A0A3G2R4P7"/>
<reference evidence="3 4" key="1">
    <citation type="submission" date="2018-10" db="EMBL/GenBank/DDBJ databases">
        <authorList>
            <person name="Zhang X."/>
        </authorList>
    </citation>
    <scope>NUCLEOTIDE SEQUENCE [LARGE SCALE GENOMIC DNA]</scope>
    <source>
        <strain evidence="3 4">SK-G1</strain>
    </source>
</reference>
<keyword evidence="2" id="KW-0812">Transmembrane</keyword>
<proteinExistence type="predicted"/>
<accession>A0A3G2R4P7</accession>
<feature type="transmembrane region" description="Helical" evidence="2">
    <location>
        <begin position="111"/>
        <end position="130"/>
    </location>
</feature>
<dbReference type="EMBL" id="CP033169">
    <property type="protein sequence ID" value="AYO30372.1"/>
    <property type="molecule type" value="Genomic_DNA"/>
</dbReference>
<organism evidence="3 4">
    <name type="scientific">Biomaibacter acetigenes</name>
    <dbReference type="NCBI Taxonomy" id="2316383"/>
    <lineage>
        <taxon>Bacteria</taxon>
        <taxon>Bacillati</taxon>
        <taxon>Bacillota</taxon>
        <taxon>Clostridia</taxon>
        <taxon>Thermosediminibacterales</taxon>
        <taxon>Tepidanaerobacteraceae</taxon>
        <taxon>Biomaibacter</taxon>
    </lineage>
</organism>
<dbReference type="RefSeq" id="WP_122014565.1">
    <property type="nucleotide sequence ID" value="NZ_CP033169.1"/>
</dbReference>
<feature type="compositionally biased region" description="Basic and acidic residues" evidence="1">
    <location>
        <begin position="217"/>
        <end position="228"/>
    </location>
</feature>
<protein>
    <submittedName>
        <fullName evidence="3">DUF1614 domain-containing protein</fullName>
    </submittedName>
</protein>
<dbReference type="Proteomes" id="UP000280960">
    <property type="component" value="Chromosome"/>
</dbReference>
<feature type="transmembrane region" description="Helical" evidence="2">
    <location>
        <begin position="87"/>
        <end position="105"/>
    </location>
</feature>